<dbReference type="Pfam" id="PF18564">
    <property type="entry name" value="Glyco_hydro_5_C"/>
    <property type="match status" value="1"/>
</dbReference>
<sequence length="756" mass="84815">MPKLHISKGKFYDEHGREVYLRGINVDGSAKLPAKPDLPSHEPTNFFKGDDVSFVNRPFPLDEAPSHFARLRNWGYTTIRWIFTWEALEHAGPGKYDTEFVDYTVKCLRIAKEFGFMVIMDPHQDVWSRFTGGSGAPLWTLYACGLDPERFAVTEAALVQNTWPDPTTFPKMIWATNYYRLASQVMFTVFWAGKEFAPKAIIDGKNISDYLQDHFINACRFLLKGISDAGGLMDEVVVGWETINEPNFGLIGNQDLTKVPSEQKLQKGTSPNAWQATLLGSGIACEVEVWDVGGMGPHKTGTTLVDPQGEKAWLSKDYDDTKYGWKRDPDWKLGECLWAQCGIWDPETGEIIKKDYFAKDPRDGSKIDYLYFTNHWFVDHFRKYRDMVRSFNKDTIIFCQPPTNELPPELKGTIDEDENIVYCPHWYDGLTLMTKKWNSWWNVDVIGVLRGRYSSPVFAIKLGETAIRACFRDQLASMRQEGLDNIGTTPCIFTETGIPFDLDDKKAYDNGDYSSQTSALDAVQFALEGSGIQGYTLWNYTSINTNNWGDAWNGEDLSIYSRSLPPTPSTESTRVETPSSIKATLSPPPSMSASSTTSLPHQGPLTTSSTNYRAAAAHIRPWPRAIHGTLGPFGFDLKHSTFTLSLTATSATPNEYPTEIHLPRLHFPVGQTQVTVSGGRWAVVAETLVGGTQGEEEGGDSSGEVLQVLRWWHAEGEQKLEVKGVVIATKDMEGSGEEEMGYLAQYRQQLRNCSVM</sequence>
<dbReference type="PROSITE" id="PS00659">
    <property type="entry name" value="GLYCOSYL_HYDROL_F5"/>
    <property type="match status" value="1"/>
</dbReference>
<dbReference type="PANTHER" id="PTHR31308">
    <property type="match status" value="1"/>
</dbReference>
<evidence type="ECO:0000313" key="7">
    <source>
        <dbReference type="Proteomes" id="UP000799302"/>
    </source>
</evidence>
<protein>
    <submittedName>
        <fullName evidence="6">Glycoside hydrolase</fullName>
    </submittedName>
</protein>
<dbReference type="EMBL" id="MU004238">
    <property type="protein sequence ID" value="KAF2666629.1"/>
    <property type="molecule type" value="Genomic_DNA"/>
</dbReference>
<name>A0A6A6U2X2_9PEZI</name>
<organism evidence="6 7">
    <name type="scientific">Microthyrium microscopicum</name>
    <dbReference type="NCBI Taxonomy" id="703497"/>
    <lineage>
        <taxon>Eukaryota</taxon>
        <taxon>Fungi</taxon>
        <taxon>Dikarya</taxon>
        <taxon>Ascomycota</taxon>
        <taxon>Pezizomycotina</taxon>
        <taxon>Dothideomycetes</taxon>
        <taxon>Dothideomycetes incertae sedis</taxon>
        <taxon>Microthyriales</taxon>
        <taxon>Microthyriaceae</taxon>
        <taxon>Microthyrium</taxon>
    </lineage>
</organism>
<dbReference type="AlphaFoldDB" id="A0A6A6U2X2"/>
<dbReference type="GO" id="GO:0005975">
    <property type="term" value="P:carbohydrate metabolic process"/>
    <property type="evidence" value="ECO:0007669"/>
    <property type="project" value="InterPro"/>
</dbReference>
<feature type="compositionally biased region" description="Polar residues" evidence="4">
    <location>
        <begin position="569"/>
        <end position="582"/>
    </location>
</feature>
<dbReference type="FunFam" id="3.20.20.80:FF:000131">
    <property type="entry name" value="Glycoside hydrolase superfamily"/>
    <property type="match status" value="1"/>
</dbReference>
<evidence type="ECO:0000256" key="4">
    <source>
        <dbReference type="SAM" id="MobiDB-lite"/>
    </source>
</evidence>
<keyword evidence="3" id="KW-0326">Glycosidase</keyword>
<dbReference type="SUPFAM" id="SSF51445">
    <property type="entry name" value="(Trans)glycosidases"/>
    <property type="match status" value="1"/>
</dbReference>
<proteinExistence type="inferred from homology"/>
<keyword evidence="7" id="KW-1185">Reference proteome</keyword>
<dbReference type="OrthoDB" id="9971853at2759"/>
<dbReference type="GO" id="GO:0050295">
    <property type="term" value="F:steryl-beta-glucosidase activity"/>
    <property type="evidence" value="ECO:0007669"/>
    <property type="project" value="TreeGrafter"/>
</dbReference>
<dbReference type="InterPro" id="IPR052066">
    <property type="entry name" value="Glycosphingolipid_Hydrolases"/>
</dbReference>
<dbReference type="Gene3D" id="3.20.20.80">
    <property type="entry name" value="Glycosidases"/>
    <property type="match status" value="2"/>
</dbReference>
<dbReference type="FunFam" id="3.20.20.80:FF:000174">
    <property type="entry name" value="YIR007W-like protein"/>
    <property type="match status" value="1"/>
</dbReference>
<dbReference type="Proteomes" id="UP000799302">
    <property type="component" value="Unassembled WGS sequence"/>
</dbReference>
<dbReference type="InterPro" id="IPR017853">
    <property type="entry name" value="GH"/>
</dbReference>
<comment type="similarity">
    <text evidence="1">Belongs to the glycosyl hydrolase 5 (cellulase A) family.</text>
</comment>
<evidence type="ECO:0000259" key="5">
    <source>
        <dbReference type="Pfam" id="PF18564"/>
    </source>
</evidence>
<feature type="compositionally biased region" description="Low complexity" evidence="4">
    <location>
        <begin position="591"/>
        <end position="600"/>
    </location>
</feature>
<dbReference type="InterPro" id="IPR018087">
    <property type="entry name" value="Glyco_hydro_5_CS"/>
</dbReference>
<feature type="domain" description="Glycoside hydrolase family 5 C-terminal" evidence="5">
    <location>
        <begin position="620"/>
        <end position="722"/>
    </location>
</feature>
<dbReference type="InterPro" id="IPR041036">
    <property type="entry name" value="GH5_C"/>
</dbReference>
<dbReference type="Gene3D" id="2.60.40.1180">
    <property type="entry name" value="Golgi alpha-mannosidase II"/>
    <property type="match status" value="1"/>
</dbReference>
<evidence type="ECO:0000313" key="6">
    <source>
        <dbReference type="EMBL" id="KAF2666629.1"/>
    </source>
</evidence>
<evidence type="ECO:0000256" key="3">
    <source>
        <dbReference type="ARBA" id="ARBA00023295"/>
    </source>
</evidence>
<reference evidence="6" key="1">
    <citation type="journal article" date="2020" name="Stud. Mycol.">
        <title>101 Dothideomycetes genomes: a test case for predicting lifestyles and emergence of pathogens.</title>
        <authorList>
            <person name="Haridas S."/>
            <person name="Albert R."/>
            <person name="Binder M."/>
            <person name="Bloem J."/>
            <person name="Labutti K."/>
            <person name="Salamov A."/>
            <person name="Andreopoulos B."/>
            <person name="Baker S."/>
            <person name="Barry K."/>
            <person name="Bills G."/>
            <person name="Bluhm B."/>
            <person name="Cannon C."/>
            <person name="Castanera R."/>
            <person name="Culley D."/>
            <person name="Daum C."/>
            <person name="Ezra D."/>
            <person name="Gonzalez J."/>
            <person name="Henrissat B."/>
            <person name="Kuo A."/>
            <person name="Liang C."/>
            <person name="Lipzen A."/>
            <person name="Lutzoni F."/>
            <person name="Magnuson J."/>
            <person name="Mondo S."/>
            <person name="Nolan M."/>
            <person name="Ohm R."/>
            <person name="Pangilinan J."/>
            <person name="Park H.-J."/>
            <person name="Ramirez L."/>
            <person name="Alfaro M."/>
            <person name="Sun H."/>
            <person name="Tritt A."/>
            <person name="Yoshinaga Y."/>
            <person name="Zwiers L.-H."/>
            <person name="Turgeon B."/>
            <person name="Goodwin S."/>
            <person name="Spatafora J."/>
            <person name="Crous P."/>
            <person name="Grigoriev I."/>
        </authorList>
    </citation>
    <scope>NUCLEOTIDE SEQUENCE</scope>
    <source>
        <strain evidence="6">CBS 115976</strain>
    </source>
</reference>
<feature type="region of interest" description="Disordered" evidence="4">
    <location>
        <begin position="563"/>
        <end position="608"/>
    </location>
</feature>
<evidence type="ECO:0000256" key="1">
    <source>
        <dbReference type="ARBA" id="ARBA00005641"/>
    </source>
</evidence>
<gene>
    <name evidence="6" type="ORF">BT63DRAFT_427060</name>
</gene>
<dbReference type="PANTHER" id="PTHR31308:SF5">
    <property type="entry name" value="ERGOSTERYL-BETA-GLUCOSIDASE"/>
    <property type="match status" value="1"/>
</dbReference>
<evidence type="ECO:0000256" key="2">
    <source>
        <dbReference type="ARBA" id="ARBA00022801"/>
    </source>
</evidence>
<keyword evidence="2 6" id="KW-0378">Hydrolase</keyword>
<dbReference type="GO" id="GO:1904462">
    <property type="term" value="P:ergosteryl 3-beta-D-glucoside catabolic process"/>
    <property type="evidence" value="ECO:0007669"/>
    <property type="project" value="TreeGrafter"/>
</dbReference>
<accession>A0A6A6U2X2</accession>
<dbReference type="InterPro" id="IPR013780">
    <property type="entry name" value="Glyco_hydro_b"/>
</dbReference>